<protein>
    <submittedName>
        <fullName evidence="3">Uncharacterized protein</fullName>
    </submittedName>
</protein>
<feature type="chain" id="PRO_5042922779" evidence="2">
    <location>
        <begin position="18"/>
        <end position="215"/>
    </location>
</feature>
<dbReference type="EMBL" id="JAVHJM010000010">
    <property type="protein sequence ID" value="KAK6504460.1"/>
    <property type="molecule type" value="Genomic_DNA"/>
</dbReference>
<feature type="signal peptide" evidence="2">
    <location>
        <begin position="1"/>
        <end position="17"/>
    </location>
</feature>
<feature type="region of interest" description="Disordered" evidence="1">
    <location>
        <begin position="116"/>
        <end position="138"/>
    </location>
</feature>
<reference evidence="3 4" key="1">
    <citation type="submission" date="2019-10" db="EMBL/GenBank/DDBJ databases">
        <authorList>
            <person name="Palmer J.M."/>
        </authorList>
    </citation>
    <scope>NUCLEOTIDE SEQUENCE [LARGE SCALE GENOMIC DNA]</scope>
    <source>
        <strain evidence="3 4">TWF506</strain>
    </source>
</reference>
<gene>
    <name evidence="3" type="ORF">TWF506_002655</name>
</gene>
<dbReference type="Proteomes" id="UP001307849">
    <property type="component" value="Unassembled WGS sequence"/>
</dbReference>
<evidence type="ECO:0000313" key="4">
    <source>
        <dbReference type="Proteomes" id="UP001307849"/>
    </source>
</evidence>
<accession>A0AAN8RMC6</accession>
<keyword evidence="2" id="KW-0732">Signal</keyword>
<proteinExistence type="predicted"/>
<organism evidence="3 4">
    <name type="scientific">Arthrobotrys conoides</name>
    <dbReference type="NCBI Taxonomy" id="74498"/>
    <lineage>
        <taxon>Eukaryota</taxon>
        <taxon>Fungi</taxon>
        <taxon>Dikarya</taxon>
        <taxon>Ascomycota</taxon>
        <taxon>Pezizomycotina</taxon>
        <taxon>Orbiliomycetes</taxon>
        <taxon>Orbiliales</taxon>
        <taxon>Orbiliaceae</taxon>
        <taxon>Arthrobotrys</taxon>
    </lineage>
</organism>
<evidence type="ECO:0000313" key="3">
    <source>
        <dbReference type="EMBL" id="KAK6504460.1"/>
    </source>
</evidence>
<name>A0AAN8RMC6_9PEZI</name>
<comment type="caution">
    <text evidence="3">The sequence shown here is derived from an EMBL/GenBank/DDBJ whole genome shotgun (WGS) entry which is preliminary data.</text>
</comment>
<evidence type="ECO:0000256" key="2">
    <source>
        <dbReference type="SAM" id="SignalP"/>
    </source>
</evidence>
<evidence type="ECO:0000256" key="1">
    <source>
        <dbReference type="SAM" id="MobiDB-lite"/>
    </source>
</evidence>
<dbReference type="AlphaFoldDB" id="A0AAN8RMC6"/>
<sequence length="215" mass="22618">MIQVYLYILCLLNTVLAGVGPWPSDPNTVSDCYSWVRARDEQDCIDLARKALTSVHNFVIWNPRYFDIRVTITIPTSIYRDCDNVISGNGYCMGSDVTTVPSIAFGVVLTTSTTSSISSNTASTTSQPTTSSISSSSTIQTTTTSSRVLTAATATTAGGEVSATTITTATIFTAESTPGAEARPTPLSGTASNCITFGYLPISGLLVLVSLLSEV</sequence>
<keyword evidence="4" id="KW-1185">Reference proteome</keyword>